<protein>
    <submittedName>
        <fullName evidence="2">Uncharacterized protein</fullName>
    </submittedName>
</protein>
<accession>A0A090MU52</accession>
<keyword evidence="4" id="KW-1185">Reference proteome</keyword>
<dbReference type="RefSeq" id="WP_002715965.1">
    <property type="nucleotide sequence ID" value="NZ_CCAZ020000001.1"/>
</dbReference>
<keyword evidence="1" id="KW-1133">Transmembrane helix</keyword>
<evidence type="ECO:0000313" key="5">
    <source>
        <dbReference type="Proteomes" id="UP000254343"/>
    </source>
</evidence>
<feature type="transmembrane region" description="Helical" evidence="1">
    <location>
        <begin position="64"/>
        <end position="88"/>
    </location>
</feature>
<reference evidence="2 4" key="1">
    <citation type="journal article" date="2014" name="Genome Announc.">
        <title>Genome Sequence of Afipia felis Strain 76713, Isolated in Hospital Water Using an Amoeba Co-Culture Procedure.</title>
        <authorList>
            <person name="Benamar S."/>
            <person name="La Scola B."/>
            <person name="Croce O."/>
        </authorList>
    </citation>
    <scope>NUCLEOTIDE SEQUENCE [LARGE SCALE GENOMIC DNA]</scope>
    <source>
        <strain evidence="2 4">76713</strain>
    </source>
</reference>
<reference evidence="3 5" key="2">
    <citation type="submission" date="2018-06" db="EMBL/GenBank/DDBJ databases">
        <authorList>
            <consortium name="Pathogen Informatics"/>
            <person name="Doyle S."/>
        </authorList>
    </citation>
    <scope>NUCLEOTIDE SEQUENCE [LARGE SCALE GENOMIC DNA]</scope>
    <source>
        <strain evidence="3 5">NCTC12722</strain>
    </source>
</reference>
<dbReference type="EMBL" id="CCAZ020000001">
    <property type="protein sequence ID" value="CEG09209.1"/>
    <property type="molecule type" value="Genomic_DNA"/>
</dbReference>
<dbReference type="STRING" id="1035.BN961_02632"/>
<proteinExistence type="predicted"/>
<dbReference type="AlphaFoldDB" id="A0A090MU52"/>
<evidence type="ECO:0000313" key="3">
    <source>
        <dbReference type="EMBL" id="SUU85140.1"/>
    </source>
</evidence>
<name>A0A090MU52_AFIFE</name>
<gene>
    <name evidence="2" type="ORF">BN961_02632</name>
    <name evidence="3" type="ORF">NCTC12722_02349</name>
</gene>
<feature type="transmembrane region" description="Helical" evidence="1">
    <location>
        <begin position="6"/>
        <end position="31"/>
    </location>
</feature>
<keyword evidence="1" id="KW-0812">Transmembrane</keyword>
<feature type="transmembrane region" description="Helical" evidence="1">
    <location>
        <begin position="38"/>
        <end position="58"/>
    </location>
</feature>
<dbReference type="Proteomes" id="UP000254343">
    <property type="component" value="Unassembled WGS sequence"/>
</dbReference>
<evidence type="ECO:0000313" key="4">
    <source>
        <dbReference type="Proteomes" id="UP000035762"/>
    </source>
</evidence>
<sequence length="95" mass="10796">MTKLPYLRAMFATCMLFQVVYVLCVFLWFAFPDLKGHAMLPAIFPNFTLLTVGSFIYGLIASMIYGWIAAIIFVFFYNLWPPIAAALFGQQIAAR</sequence>
<evidence type="ECO:0000256" key="1">
    <source>
        <dbReference type="SAM" id="Phobius"/>
    </source>
</evidence>
<dbReference type="EMBL" id="UIGB01000001">
    <property type="protein sequence ID" value="SUU85140.1"/>
    <property type="molecule type" value="Genomic_DNA"/>
</dbReference>
<dbReference type="OrthoDB" id="8265551at2"/>
<organism evidence="2 4">
    <name type="scientific">Afipia felis</name>
    <name type="common">Cat scratch disease bacillus</name>
    <dbReference type="NCBI Taxonomy" id="1035"/>
    <lineage>
        <taxon>Bacteria</taxon>
        <taxon>Pseudomonadati</taxon>
        <taxon>Pseudomonadota</taxon>
        <taxon>Alphaproteobacteria</taxon>
        <taxon>Hyphomicrobiales</taxon>
        <taxon>Nitrobacteraceae</taxon>
        <taxon>Afipia</taxon>
    </lineage>
</organism>
<keyword evidence="1" id="KW-0472">Membrane</keyword>
<dbReference type="Proteomes" id="UP000035762">
    <property type="component" value="Unassembled WGS sequence"/>
</dbReference>
<evidence type="ECO:0000313" key="2">
    <source>
        <dbReference type="EMBL" id="CEG09209.1"/>
    </source>
</evidence>